<keyword evidence="6" id="KW-0539">Nucleus</keyword>
<evidence type="ECO:0000313" key="8">
    <source>
        <dbReference type="EMBL" id="OQS53644.1"/>
    </source>
</evidence>
<dbReference type="Gene3D" id="3.30.457.60">
    <property type="match status" value="1"/>
</dbReference>
<dbReference type="GO" id="GO:0007094">
    <property type="term" value="P:mitotic spindle assembly checkpoint signaling"/>
    <property type="evidence" value="ECO:0007669"/>
    <property type="project" value="InterPro"/>
</dbReference>
<dbReference type="Proteomes" id="UP000192758">
    <property type="component" value="Unassembled WGS sequence"/>
</dbReference>
<dbReference type="VEuPathDB" id="MicrosporidiaDB:EHP00_1360"/>
<dbReference type="GO" id="GO:0051315">
    <property type="term" value="P:attachment of mitotic spindle microtubules to kinetochore"/>
    <property type="evidence" value="ECO:0007669"/>
    <property type="project" value="TreeGrafter"/>
</dbReference>
<protein>
    <recommendedName>
        <fullName evidence="3">Spindle assembly checkpoint component MAD1</fullName>
    </recommendedName>
</protein>
<dbReference type="OrthoDB" id="331602at2759"/>
<dbReference type="STRING" id="646526.A0A1W0E335"/>
<dbReference type="PANTHER" id="PTHR23168:SF0">
    <property type="entry name" value="MITOTIC SPINDLE ASSEMBLY CHECKPOINT PROTEIN MAD1"/>
    <property type="match status" value="1"/>
</dbReference>
<evidence type="ECO:0000256" key="5">
    <source>
        <dbReference type="ARBA" id="ARBA00022776"/>
    </source>
</evidence>
<accession>A0A1W0E335</accession>
<evidence type="ECO:0000256" key="4">
    <source>
        <dbReference type="ARBA" id="ARBA00022618"/>
    </source>
</evidence>
<keyword evidence="5" id="KW-0498">Mitosis</keyword>
<sequence>MLRKEETTAKKKEDTIENQIDFLIYYPEKIEQTHSATAADTNVEDLLVKLKSILGYKIRMLDHNILLFKSVYAYTDDDVFCIRITKNNMLQVIKTSYLQEWVKEYDKYVVRGKSICAFLSAVNLELFHRNTVDGYIKK</sequence>
<dbReference type="GO" id="GO:0000776">
    <property type="term" value="C:kinetochore"/>
    <property type="evidence" value="ECO:0007669"/>
    <property type="project" value="TreeGrafter"/>
</dbReference>
<evidence type="ECO:0000256" key="2">
    <source>
        <dbReference type="ARBA" id="ARBA00008029"/>
    </source>
</evidence>
<dbReference type="Pfam" id="PF05557">
    <property type="entry name" value="MAD"/>
    <property type="match status" value="1"/>
</dbReference>
<evidence type="ECO:0000256" key="3">
    <source>
        <dbReference type="ARBA" id="ARBA00022019"/>
    </source>
</evidence>
<keyword evidence="4" id="KW-0132">Cell division</keyword>
<evidence type="ECO:0000256" key="6">
    <source>
        <dbReference type="ARBA" id="ARBA00023242"/>
    </source>
</evidence>
<gene>
    <name evidence="8" type="ORF">EHP00_1360</name>
</gene>
<evidence type="ECO:0000313" key="9">
    <source>
        <dbReference type="Proteomes" id="UP000192758"/>
    </source>
</evidence>
<dbReference type="EMBL" id="MNPJ01000027">
    <property type="protein sequence ID" value="OQS53644.1"/>
    <property type="molecule type" value="Genomic_DNA"/>
</dbReference>
<name>A0A1W0E335_9MICR</name>
<dbReference type="PANTHER" id="PTHR23168">
    <property type="entry name" value="MITOTIC SPINDLE ASSEMBLY CHECKPOINT PROTEIN MAD1 MITOTIC ARREST DEFICIENT-LIKE PROTEIN 1"/>
    <property type="match status" value="1"/>
</dbReference>
<keyword evidence="7" id="KW-0131">Cell cycle</keyword>
<dbReference type="GO" id="GO:0072686">
    <property type="term" value="C:mitotic spindle"/>
    <property type="evidence" value="ECO:0007669"/>
    <property type="project" value="TreeGrafter"/>
</dbReference>
<comment type="subcellular location">
    <subcellularLocation>
        <location evidence="1">Nucleus</location>
    </subcellularLocation>
</comment>
<evidence type="ECO:0000256" key="7">
    <source>
        <dbReference type="ARBA" id="ARBA00023306"/>
    </source>
</evidence>
<comment type="caution">
    <text evidence="8">The sequence shown here is derived from an EMBL/GenBank/DDBJ whole genome shotgun (WGS) entry which is preliminary data.</text>
</comment>
<proteinExistence type="inferred from homology"/>
<dbReference type="GO" id="GO:0005635">
    <property type="term" value="C:nuclear envelope"/>
    <property type="evidence" value="ECO:0007669"/>
    <property type="project" value="TreeGrafter"/>
</dbReference>
<dbReference type="GO" id="GO:0051301">
    <property type="term" value="P:cell division"/>
    <property type="evidence" value="ECO:0007669"/>
    <property type="project" value="UniProtKB-KW"/>
</dbReference>
<keyword evidence="9" id="KW-1185">Reference proteome</keyword>
<dbReference type="AlphaFoldDB" id="A0A1W0E335"/>
<reference evidence="8 9" key="1">
    <citation type="journal article" date="2017" name="Environ. Microbiol.">
        <title>Decay of the glycolytic pathway and adaptation to intranuclear parasitism within Enterocytozoonidae microsporidia.</title>
        <authorList>
            <person name="Wiredu Boakye D."/>
            <person name="Jaroenlak P."/>
            <person name="Prachumwat A."/>
            <person name="Williams T.A."/>
            <person name="Bateman K.S."/>
            <person name="Itsathitphaisarn O."/>
            <person name="Sritunyalucksana K."/>
            <person name="Paszkiewicz K.H."/>
            <person name="Moore K.A."/>
            <person name="Stentiford G.D."/>
            <person name="Williams B.A."/>
        </authorList>
    </citation>
    <scope>NUCLEOTIDE SEQUENCE [LARGE SCALE GENOMIC DNA]</scope>
    <source>
        <strain evidence="8 9">TH1</strain>
    </source>
</reference>
<dbReference type="InterPro" id="IPR008672">
    <property type="entry name" value="Mad1"/>
</dbReference>
<evidence type="ECO:0000256" key="1">
    <source>
        <dbReference type="ARBA" id="ARBA00004123"/>
    </source>
</evidence>
<organism evidence="8 9">
    <name type="scientific">Ecytonucleospora hepatopenaei</name>
    <dbReference type="NCBI Taxonomy" id="646526"/>
    <lineage>
        <taxon>Eukaryota</taxon>
        <taxon>Fungi</taxon>
        <taxon>Fungi incertae sedis</taxon>
        <taxon>Microsporidia</taxon>
        <taxon>Enterocytozoonidae</taxon>
        <taxon>Ecytonucleospora</taxon>
    </lineage>
</organism>
<comment type="similarity">
    <text evidence="2">Belongs to the MAD1 family.</text>
</comment>